<name>B1ZP71_OPITP</name>
<dbReference type="eggNOG" id="COG4773">
    <property type="taxonomic scope" value="Bacteria"/>
</dbReference>
<proteinExistence type="predicted"/>
<dbReference type="KEGG" id="ote:Oter_4287"/>
<protein>
    <submittedName>
        <fullName evidence="13">TonB-dependent receptor plug</fullName>
    </submittedName>
</protein>
<organism evidence="13 14">
    <name type="scientific">Opitutus terrae (strain DSM 11246 / JCM 15787 / PB90-1)</name>
    <dbReference type="NCBI Taxonomy" id="452637"/>
    <lineage>
        <taxon>Bacteria</taxon>
        <taxon>Pseudomonadati</taxon>
        <taxon>Verrucomicrobiota</taxon>
        <taxon>Opitutia</taxon>
        <taxon>Opitutales</taxon>
        <taxon>Opitutaceae</taxon>
        <taxon>Opitutus</taxon>
    </lineage>
</organism>
<evidence type="ECO:0000256" key="3">
    <source>
        <dbReference type="ARBA" id="ARBA00022452"/>
    </source>
</evidence>
<dbReference type="InterPro" id="IPR039426">
    <property type="entry name" value="TonB-dep_rcpt-like"/>
</dbReference>
<evidence type="ECO:0000256" key="5">
    <source>
        <dbReference type="ARBA" id="ARBA00022692"/>
    </source>
</evidence>
<evidence type="ECO:0000256" key="8">
    <source>
        <dbReference type="ARBA" id="ARBA00023077"/>
    </source>
</evidence>
<gene>
    <name evidence="13" type="ordered locus">Oter_4287</name>
</gene>
<dbReference type="PANTHER" id="PTHR32552:SF81">
    <property type="entry name" value="TONB-DEPENDENT OUTER MEMBRANE RECEPTOR"/>
    <property type="match status" value="1"/>
</dbReference>
<dbReference type="InterPro" id="IPR036942">
    <property type="entry name" value="Beta-barrel_TonB_sf"/>
</dbReference>
<dbReference type="Pfam" id="PF07715">
    <property type="entry name" value="Plug"/>
    <property type="match status" value="1"/>
</dbReference>
<keyword evidence="3" id="KW-1134">Transmembrane beta strand</keyword>
<dbReference type="PANTHER" id="PTHR32552">
    <property type="entry name" value="FERRICHROME IRON RECEPTOR-RELATED"/>
    <property type="match status" value="1"/>
</dbReference>
<keyword evidence="11" id="KW-0732">Signal</keyword>
<sequence length="1149" mass="128575">MNRRPSHHRLRTPLAASFLFCAAAALAQTATPAADASAKEDEAIILSPFEVVADTKGYYSANTMSGTRFNTKLQDLGASVSVMTTEQMHDFAMTDLNDVFLYMAGVEGTGTYSDFVTNRNGEVLDNVSMNPTQANRIRGISAANISYGNFETMARTPLDPLVLEGVEVNRGPNANVFGLGNPSGTVNQVPVSANLTRDRMTVEARVDDWDGHRASVDVNKVVLKHKLALRFSALDQEEGFVRKPSGIDTRRYNGMIRFQPFKNTTINASYLYYESEGRRPNYATPRDFASYWFESGKPGWDPVRQMIVKADGTTYGPFVNDNFLNTDIGYALQRSGGQFQRSNVFVDRDGITYWTTPTNNTGTTPAANTGTGANFIRLLGSSPGPGGATGKFTNQPLFKAVPGVSNKDIYDYENINLASPDYRWDESETYLVTLDQLFLNTPTQTLAAQLGFFREDADRYQQFPVGNAGGGGQNGQLWVDVNKFNLDGSVNPNFGRTYIGVGEPVYSYYPEKWDTYRGQLAYRYDFTQSDRWTKWLGTHQLTGYSEYKYRLARKYSYRDTITSDHPWLAEGQPGVVGNFARANQANITGGPQAGPNIIREFYRFYVGDDQGGDIDYAPGQIIPGTYDFVWGTTGNWRHEKTTLGQLATTNNTGGPNNLKRIIKTNGGVIQSHWLDGKFVSTFGLRQDLVYAKQGMTPQQLLNNNTEHDFKQINSWEPDYRYSSGKTKTMQFVARPFRDLGFVNRWAQGTGFTRFFGTLLRDSAITYNKSDNFIPAPPAIDLFLNPLPNQTGEGEDIGVWLNMFDNKLVVRVNHYDNTQINARDGDANTIAQRVLRLEFYANDRHQLFNRARDWHLLQNPAAPVGQAEDSALQLMKLSRGQFDLLLDNANAGTLAATNDIQAKGTEIEINYNPTSYWTISANGEEKRSINQNVSSTVQDWIDLRMPIWTSVVDPISDPNMILGTDRNTQGWATDATNPNRLWWLHRYGGGSQSPAENFAVNVEAPWSVIRETEGKARPQVRRYAARLSTNFRLEGITSHKLLKKFSVGGAFRWEDKGAIGYYGVADSQGIYRSLDANRPIWSDATTDIDAFITYRTKLFHDRVGATFRLNVRNLTRGGELQPTDALPDGTPLTFRIIDPRQFILTASFDL</sequence>
<dbReference type="RefSeq" id="WP_012377087.1">
    <property type="nucleotide sequence ID" value="NC_010571.1"/>
</dbReference>
<keyword evidence="6" id="KW-0408">Iron</keyword>
<keyword evidence="4" id="KW-0410">Iron transport</keyword>
<dbReference type="AlphaFoldDB" id="B1ZP71"/>
<feature type="chain" id="PRO_5002774404" evidence="11">
    <location>
        <begin position="28"/>
        <end position="1149"/>
    </location>
</feature>
<keyword evidence="13" id="KW-0675">Receptor</keyword>
<evidence type="ECO:0000256" key="2">
    <source>
        <dbReference type="ARBA" id="ARBA00022448"/>
    </source>
</evidence>
<evidence type="ECO:0000259" key="12">
    <source>
        <dbReference type="Pfam" id="PF07715"/>
    </source>
</evidence>
<feature type="domain" description="TonB-dependent receptor plug" evidence="12">
    <location>
        <begin position="73"/>
        <end position="185"/>
    </location>
</feature>
<evidence type="ECO:0000256" key="6">
    <source>
        <dbReference type="ARBA" id="ARBA00023004"/>
    </source>
</evidence>
<feature type="signal peptide" evidence="11">
    <location>
        <begin position="1"/>
        <end position="27"/>
    </location>
</feature>
<evidence type="ECO:0000256" key="11">
    <source>
        <dbReference type="SAM" id="SignalP"/>
    </source>
</evidence>
<dbReference type="Proteomes" id="UP000007013">
    <property type="component" value="Chromosome"/>
</dbReference>
<dbReference type="STRING" id="452637.Oter_4287"/>
<keyword evidence="10" id="KW-0998">Cell outer membrane</keyword>
<dbReference type="GO" id="GO:0009279">
    <property type="term" value="C:cell outer membrane"/>
    <property type="evidence" value="ECO:0007669"/>
    <property type="project" value="UniProtKB-SubCell"/>
</dbReference>
<dbReference type="OrthoDB" id="174438at2"/>
<dbReference type="InterPro" id="IPR012910">
    <property type="entry name" value="Plug_dom"/>
</dbReference>
<keyword evidence="8" id="KW-0798">TonB box</keyword>
<accession>B1ZP71</accession>
<evidence type="ECO:0000256" key="7">
    <source>
        <dbReference type="ARBA" id="ARBA00023065"/>
    </source>
</evidence>
<dbReference type="InterPro" id="IPR037066">
    <property type="entry name" value="Plug_dom_sf"/>
</dbReference>
<comment type="subcellular location">
    <subcellularLocation>
        <location evidence="1">Cell outer membrane</location>
        <topology evidence="1">Multi-pass membrane protein</topology>
    </subcellularLocation>
</comment>
<evidence type="ECO:0000313" key="13">
    <source>
        <dbReference type="EMBL" id="ACB77560.1"/>
    </source>
</evidence>
<keyword evidence="7" id="KW-0406">Ion transport</keyword>
<evidence type="ECO:0000256" key="10">
    <source>
        <dbReference type="ARBA" id="ARBA00023237"/>
    </source>
</evidence>
<dbReference type="SUPFAM" id="SSF56935">
    <property type="entry name" value="Porins"/>
    <property type="match status" value="1"/>
</dbReference>
<keyword evidence="5" id="KW-0812">Transmembrane</keyword>
<evidence type="ECO:0000256" key="1">
    <source>
        <dbReference type="ARBA" id="ARBA00004571"/>
    </source>
</evidence>
<evidence type="ECO:0000256" key="4">
    <source>
        <dbReference type="ARBA" id="ARBA00022496"/>
    </source>
</evidence>
<keyword evidence="2" id="KW-0813">Transport</keyword>
<keyword evidence="9" id="KW-0472">Membrane</keyword>
<dbReference type="HOGENOM" id="CLU_277051_0_0_0"/>
<dbReference type="Gene3D" id="2.170.130.10">
    <property type="entry name" value="TonB-dependent receptor, plug domain"/>
    <property type="match status" value="1"/>
</dbReference>
<dbReference type="EMBL" id="CP001032">
    <property type="protein sequence ID" value="ACB77560.1"/>
    <property type="molecule type" value="Genomic_DNA"/>
</dbReference>
<evidence type="ECO:0000313" key="14">
    <source>
        <dbReference type="Proteomes" id="UP000007013"/>
    </source>
</evidence>
<keyword evidence="14" id="KW-1185">Reference proteome</keyword>
<dbReference type="Gene3D" id="2.40.170.20">
    <property type="entry name" value="TonB-dependent receptor, beta-barrel domain"/>
    <property type="match status" value="1"/>
</dbReference>
<evidence type="ECO:0000256" key="9">
    <source>
        <dbReference type="ARBA" id="ARBA00023136"/>
    </source>
</evidence>
<reference evidence="13 14" key="1">
    <citation type="journal article" date="2011" name="J. Bacteriol.">
        <title>Genome sequence of the verrucomicrobium Opitutus terrae PB90-1, an abundant inhabitant of rice paddy soil ecosystems.</title>
        <authorList>
            <person name="van Passel M.W."/>
            <person name="Kant R."/>
            <person name="Palva A."/>
            <person name="Copeland A."/>
            <person name="Lucas S."/>
            <person name="Lapidus A."/>
            <person name="Glavina del Rio T."/>
            <person name="Pitluck S."/>
            <person name="Goltsman E."/>
            <person name="Clum A."/>
            <person name="Sun H."/>
            <person name="Schmutz J."/>
            <person name="Larimer F.W."/>
            <person name="Land M.L."/>
            <person name="Hauser L."/>
            <person name="Kyrpides N."/>
            <person name="Mikhailova N."/>
            <person name="Richardson P.P."/>
            <person name="Janssen P.H."/>
            <person name="de Vos W.M."/>
            <person name="Smidt H."/>
        </authorList>
    </citation>
    <scope>NUCLEOTIDE SEQUENCE [LARGE SCALE GENOMIC DNA]</scope>
    <source>
        <strain evidence="14">DSM 11246 / JCM 15787 / PB90-1</strain>
    </source>
</reference>
<dbReference type="GO" id="GO:0006826">
    <property type="term" value="P:iron ion transport"/>
    <property type="evidence" value="ECO:0007669"/>
    <property type="project" value="UniProtKB-KW"/>
</dbReference>